<sequence>MKNLIFTTIIFFSFPIFQNLNAQSKVISQKKNQIENRKELNAKNYYSLSDKQYSNLMNLKDKKEITLKDGSLGYIIGIEEIVVAGFLTREQLDQLRQVTCLVPLAPGAPCGGDNECRSCPEGYICTSITRPRISFDLEHIDQNDLPTITEKGESARGNIAIIRPVIKKCTALPSNLRN</sequence>
<accession>A0A5B7SRX3</accession>
<proteinExistence type="predicted"/>
<name>A0A5B7SRX3_9FLAO</name>
<dbReference type="EMBL" id="CP040710">
    <property type="protein sequence ID" value="QCX01445.1"/>
    <property type="molecule type" value="Genomic_DNA"/>
</dbReference>
<dbReference type="RefSeq" id="WP_138853782.1">
    <property type="nucleotide sequence ID" value="NZ_CP040710.1"/>
</dbReference>
<organism evidence="1 2">
    <name type="scientific">Aggregatimonas sangjinii</name>
    <dbReference type="NCBI Taxonomy" id="2583587"/>
    <lineage>
        <taxon>Bacteria</taxon>
        <taxon>Pseudomonadati</taxon>
        <taxon>Bacteroidota</taxon>
        <taxon>Flavobacteriia</taxon>
        <taxon>Flavobacteriales</taxon>
        <taxon>Flavobacteriaceae</taxon>
        <taxon>Aggregatimonas</taxon>
    </lineage>
</organism>
<reference evidence="1 2" key="1">
    <citation type="submission" date="2019-05" db="EMBL/GenBank/DDBJ databases">
        <title>Genome sequencing of F202Z8.</title>
        <authorList>
            <person name="Kwon Y.M."/>
        </authorList>
    </citation>
    <scope>NUCLEOTIDE SEQUENCE [LARGE SCALE GENOMIC DNA]</scope>
    <source>
        <strain evidence="1 2">F202Z8</strain>
    </source>
</reference>
<evidence type="ECO:0000313" key="2">
    <source>
        <dbReference type="Proteomes" id="UP000310017"/>
    </source>
</evidence>
<keyword evidence="2" id="KW-1185">Reference proteome</keyword>
<dbReference type="KEGG" id="asag:FGM00_15510"/>
<protein>
    <submittedName>
        <fullName evidence="1">Uncharacterized protein</fullName>
    </submittedName>
</protein>
<dbReference type="Proteomes" id="UP000310017">
    <property type="component" value="Chromosome"/>
</dbReference>
<gene>
    <name evidence="1" type="ORF">FGM00_15510</name>
</gene>
<dbReference type="AlphaFoldDB" id="A0A5B7SRX3"/>
<evidence type="ECO:0000313" key="1">
    <source>
        <dbReference type="EMBL" id="QCX01445.1"/>
    </source>
</evidence>